<evidence type="ECO:0000313" key="10">
    <source>
        <dbReference type="Proteomes" id="UP000287601"/>
    </source>
</evidence>
<dbReference type="GO" id="GO:0006865">
    <property type="term" value="P:amino acid transport"/>
    <property type="evidence" value="ECO:0007669"/>
    <property type="project" value="UniProtKB-KW"/>
</dbReference>
<evidence type="ECO:0000256" key="5">
    <source>
        <dbReference type="ARBA" id="ARBA00022967"/>
    </source>
</evidence>
<dbReference type="SUPFAM" id="SSF55021">
    <property type="entry name" value="ACT-like"/>
    <property type="match status" value="1"/>
</dbReference>
<evidence type="ECO:0000313" key="9">
    <source>
        <dbReference type="EMBL" id="QAT43619.1"/>
    </source>
</evidence>
<keyword evidence="6" id="KW-0029">Amino-acid transport</keyword>
<dbReference type="SUPFAM" id="SSF52540">
    <property type="entry name" value="P-loop containing nucleoside triphosphate hydrolases"/>
    <property type="match status" value="1"/>
</dbReference>
<dbReference type="PANTHER" id="PTHR43166">
    <property type="entry name" value="AMINO ACID IMPORT ATP-BINDING PROTEIN"/>
    <property type="match status" value="1"/>
</dbReference>
<evidence type="ECO:0000256" key="1">
    <source>
        <dbReference type="ARBA" id="ARBA00022448"/>
    </source>
</evidence>
<reference evidence="9 10" key="1">
    <citation type="submission" date="2019-01" db="EMBL/GenBank/DDBJ databases">
        <title>Draft genomes of a novel of Aminipila strains.</title>
        <authorList>
            <person name="Ma S."/>
        </authorList>
    </citation>
    <scope>NUCLEOTIDE SEQUENCE [LARGE SCALE GENOMIC DNA]</scope>
    <source>
        <strain evidence="10">JN-39</strain>
    </source>
</reference>
<dbReference type="Gene3D" id="3.30.70.260">
    <property type="match status" value="1"/>
</dbReference>
<gene>
    <name evidence="9" type="ORF">EQM06_10515</name>
</gene>
<proteinExistence type="predicted"/>
<evidence type="ECO:0000256" key="2">
    <source>
        <dbReference type="ARBA" id="ARBA00022475"/>
    </source>
</evidence>
<dbReference type="SMART" id="SM00930">
    <property type="entry name" value="NIL"/>
    <property type="match status" value="1"/>
</dbReference>
<dbReference type="InterPro" id="IPR045865">
    <property type="entry name" value="ACT-like_dom_sf"/>
</dbReference>
<keyword evidence="3" id="KW-0547">Nucleotide-binding</keyword>
<keyword evidence="1" id="KW-0813">Transport</keyword>
<evidence type="ECO:0000256" key="7">
    <source>
        <dbReference type="ARBA" id="ARBA00023136"/>
    </source>
</evidence>
<keyword evidence="4 9" id="KW-0067">ATP-binding</keyword>
<dbReference type="InterPro" id="IPR041701">
    <property type="entry name" value="MetN_ABC"/>
</dbReference>
<keyword evidence="7" id="KW-0472">Membrane</keyword>
<organism evidence="9 10">
    <name type="scientific">Aminipila luticellarii</name>
    <dbReference type="NCBI Taxonomy" id="2507160"/>
    <lineage>
        <taxon>Bacteria</taxon>
        <taxon>Bacillati</taxon>
        <taxon>Bacillota</taxon>
        <taxon>Clostridia</taxon>
        <taxon>Peptostreptococcales</taxon>
        <taxon>Anaerovoracaceae</taxon>
        <taxon>Aminipila</taxon>
    </lineage>
</organism>
<dbReference type="KEGG" id="amij:EQM06_10515"/>
<dbReference type="OrthoDB" id="9804199at2"/>
<dbReference type="InterPro" id="IPR003439">
    <property type="entry name" value="ABC_transporter-like_ATP-bd"/>
</dbReference>
<dbReference type="AlphaFoldDB" id="A0A410PXG2"/>
<dbReference type="EMBL" id="CP035281">
    <property type="protein sequence ID" value="QAT43619.1"/>
    <property type="molecule type" value="Genomic_DNA"/>
</dbReference>
<dbReference type="InterPro" id="IPR003593">
    <property type="entry name" value="AAA+_ATPase"/>
</dbReference>
<dbReference type="InterPro" id="IPR017871">
    <property type="entry name" value="ABC_transporter-like_CS"/>
</dbReference>
<name>A0A410PXG2_9FIRM</name>
<dbReference type="GO" id="GO:0005524">
    <property type="term" value="F:ATP binding"/>
    <property type="evidence" value="ECO:0007669"/>
    <property type="project" value="UniProtKB-KW"/>
</dbReference>
<evidence type="ECO:0000259" key="8">
    <source>
        <dbReference type="PROSITE" id="PS50893"/>
    </source>
</evidence>
<dbReference type="GO" id="GO:0022857">
    <property type="term" value="F:transmembrane transporter activity"/>
    <property type="evidence" value="ECO:0007669"/>
    <property type="project" value="UniProtKB-ARBA"/>
</dbReference>
<keyword evidence="10" id="KW-1185">Reference proteome</keyword>
<dbReference type="CDD" id="cd03258">
    <property type="entry name" value="ABC_MetN_methionine_transporter"/>
    <property type="match status" value="1"/>
</dbReference>
<evidence type="ECO:0000256" key="3">
    <source>
        <dbReference type="ARBA" id="ARBA00022741"/>
    </source>
</evidence>
<evidence type="ECO:0000256" key="4">
    <source>
        <dbReference type="ARBA" id="ARBA00022840"/>
    </source>
</evidence>
<dbReference type="GO" id="GO:0098796">
    <property type="term" value="C:membrane protein complex"/>
    <property type="evidence" value="ECO:0007669"/>
    <property type="project" value="UniProtKB-ARBA"/>
</dbReference>
<dbReference type="InterPro" id="IPR027417">
    <property type="entry name" value="P-loop_NTPase"/>
</dbReference>
<dbReference type="PROSITE" id="PS50893">
    <property type="entry name" value="ABC_TRANSPORTER_2"/>
    <property type="match status" value="1"/>
</dbReference>
<dbReference type="PANTHER" id="PTHR43166:SF30">
    <property type="entry name" value="METHIONINE IMPORT ATP-BINDING PROTEIN METN"/>
    <property type="match status" value="1"/>
</dbReference>
<protein>
    <submittedName>
        <fullName evidence="9">ATP-binding cassette domain-containing protein</fullName>
    </submittedName>
</protein>
<dbReference type="Pfam" id="PF09383">
    <property type="entry name" value="NIL"/>
    <property type="match status" value="1"/>
</dbReference>
<feature type="domain" description="ABC transporter" evidence="8">
    <location>
        <begin position="16"/>
        <end position="255"/>
    </location>
</feature>
<dbReference type="InterPro" id="IPR018449">
    <property type="entry name" value="NIL_domain"/>
</dbReference>
<dbReference type="InterPro" id="IPR050086">
    <property type="entry name" value="MetN_ABC_transporter-like"/>
</dbReference>
<keyword evidence="5" id="KW-1278">Translocase</keyword>
<dbReference type="GO" id="GO:0016887">
    <property type="term" value="F:ATP hydrolysis activity"/>
    <property type="evidence" value="ECO:0007669"/>
    <property type="project" value="InterPro"/>
</dbReference>
<dbReference type="PROSITE" id="PS00211">
    <property type="entry name" value="ABC_TRANSPORTER_1"/>
    <property type="match status" value="1"/>
</dbReference>
<dbReference type="Pfam" id="PF00005">
    <property type="entry name" value="ABC_tran"/>
    <property type="match status" value="1"/>
</dbReference>
<accession>A0A410PXG2</accession>
<evidence type="ECO:0000256" key="6">
    <source>
        <dbReference type="ARBA" id="ARBA00022970"/>
    </source>
</evidence>
<dbReference type="FunFam" id="3.40.50.300:FF:000032">
    <property type="entry name" value="Export ABC transporter ATP-binding protein"/>
    <property type="match status" value="1"/>
</dbReference>
<sequence>MEIDRQRRKKRVNPVIEVKNVSKVFQSKGTEVEALKDINLQIQRGEIFGIIGMSGAGKSTLVRCLNYLEKPTTGAVLIEGEELGELTEKELRRKRSEISMIFQHFNLLMQKNVIDNISFPLIIQGVKKKEAREKAEQLLETVGLSDKADAYPSQLSGGQKQRVAIARALAVNPKILLCDEATSALDPQTTESILELLQEINNKYGITIVIITHEMAVVRKICTHVAIVDKGQIIEQGTMVDIFNHPKSKKARELIIGQKEEDAWTGEKRQKKLLEKTAKIRIVFSENSAFEPVIANMVLKFGTPVNILKADTKNVGGVAKGEMILGIPEDKAVQADIKKYLTEHGLELEEVMDDVE</sequence>
<keyword evidence="2" id="KW-1003">Cell membrane</keyword>
<dbReference type="SMART" id="SM00382">
    <property type="entry name" value="AAA"/>
    <property type="match status" value="1"/>
</dbReference>
<dbReference type="Gene3D" id="3.40.50.300">
    <property type="entry name" value="P-loop containing nucleotide triphosphate hydrolases"/>
    <property type="match status" value="1"/>
</dbReference>
<dbReference type="Proteomes" id="UP000287601">
    <property type="component" value="Chromosome"/>
</dbReference>